<accession>A0A376F2M3</accession>
<evidence type="ECO:0000313" key="1">
    <source>
        <dbReference type="EMBL" id="STD18418.1"/>
    </source>
</evidence>
<reference evidence="1 2" key="1">
    <citation type="submission" date="2018-06" db="EMBL/GenBank/DDBJ databases">
        <authorList>
            <consortium name="Pathogen Informatics"/>
            <person name="Doyle S."/>
        </authorList>
    </citation>
    <scope>NUCLEOTIDE SEQUENCE [LARGE SCALE GENOMIC DNA]</scope>
    <source>
        <strain evidence="1 2">NCTC12123</strain>
    </source>
</reference>
<organism evidence="1 2">
    <name type="scientific">Enterobacter asburiae</name>
    <dbReference type="NCBI Taxonomy" id="61645"/>
    <lineage>
        <taxon>Bacteria</taxon>
        <taxon>Pseudomonadati</taxon>
        <taxon>Pseudomonadota</taxon>
        <taxon>Gammaproteobacteria</taxon>
        <taxon>Enterobacterales</taxon>
        <taxon>Enterobacteriaceae</taxon>
        <taxon>Enterobacter</taxon>
        <taxon>Enterobacter cloacae complex</taxon>
    </lineage>
</organism>
<dbReference type="RefSeq" id="WP_071886540.1">
    <property type="nucleotide sequence ID" value="NZ_CP011863.1"/>
</dbReference>
<dbReference type="AlphaFoldDB" id="A0A376F2M3"/>
<dbReference type="EMBL" id="UFYI01000007">
    <property type="protein sequence ID" value="STD18418.1"/>
    <property type="molecule type" value="Genomic_DNA"/>
</dbReference>
<protein>
    <submittedName>
        <fullName evidence="1">Uncharacterized protein</fullName>
    </submittedName>
</protein>
<evidence type="ECO:0000313" key="2">
    <source>
        <dbReference type="Proteomes" id="UP000255163"/>
    </source>
</evidence>
<proteinExistence type="predicted"/>
<name>A0A376F2M3_ENTAS</name>
<gene>
    <name evidence="1" type="ORF">NCTC12123_00590</name>
</gene>
<dbReference type="Proteomes" id="UP000255163">
    <property type="component" value="Unassembled WGS sequence"/>
</dbReference>
<sequence length="71" mass="8169">MRHLLRNLTAKTFNQRFPIGSQFHYYLTPGVSERETVITRSAAWHMRNGRLVVRVEGKIGGISVSKMEPLK</sequence>